<dbReference type="Gene3D" id="2.60.200.20">
    <property type="match status" value="1"/>
</dbReference>
<dbReference type="GO" id="GO:0071339">
    <property type="term" value="C:MLL1 complex"/>
    <property type="evidence" value="ECO:0007669"/>
    <property type="project" value="InterPro"/>
</dbReference>
<evidence type="ECO:0000259" key="2">
    <source>
        <dbReference type="PROSITE" id="PS50006"/>
    </source>
</evidence>
<feature type="compositionally biased region" description="Basic residues" evidence="1">
    <location>
        <begin position="93"/>
        <end position="103"/>
    </location>
</feature>
<proteinExistence type="predicted"/>
<dbReference type="InterPro" id="IPR008984">
    <property type="entry name" value="SMAD_FHA_dom_sf"/>
</dbReference>
<dbReference type="PANTHER" id="PTHR13233:SF0">
    <property type="entry name" value="MICROSPHERULE PROTEIN 1"/>
    <property type="match status" value="1"/>
</dbReference>
<dbReference type="InterPro" id="IPR037912">
    <property type="entry name" value="MCRS1"/>
</dbReference>
<dbReference type="GO" id="GO:0002151">
    <property type="term" value="F:G-quadruplex RNA binding"/>
    <property type="evidence" value="ECO:0007669"/>
    <property type="project" value="InterPro"/>
</dbReference>
<dbReference type="InterPro" id="IPR000253">
    <property type="entry name" value="FHA_dom"/>
</dbReference>
<dbReference type="Pfam" id="PF13325">
    <property type="entry name" value="MCRS_N"/>
    <property type="match status" value="1"/>
</dbReference>
<dbReference type="OrthoDB" id="10262769at2759"/>
<evidence type="ECO:0000313" key="3">
    <source>
        <dbReference type="EMBL" id="GFY50277.1"/>
    </source>
</evidence>
<dbReference type="Proteomes" id="UP000886998">
    <property type="component" value="Unassembled WGS sequence"/>
</dbReference>
<dbReference type="CDD" id="cd22687">
    <property type="entry name" value="FHA_MCRS1"/>
    <property type="match status" value="1"/>
</dbReference>
<dbReference type="EMBL" id="BMAV01007383">
    <property type="protein sequence ID" value="GFY50277.1"/>
    <property type="molecule type" value="Genomic_DNA"/>
</dbReference>
<dbReference type="InterPro" id="IPR025999">
    <property type="entry name" value="MCRS_N"/>
</dbReference>
<sequence length="516" mass="57924">MFFWVHIGGGNTSCVVSKLYLLVPIWLIIAQMSTISDSSQEASNAAISSCITPASSPNIFLKNEIPDLQHTSLFSNSPDIHKPNTSAIDQAQKRRSSSRSIKRKKFDDELVESSLIKSSRARPQNVSFPILPPIANLSSPNVAASPSSATTSNQVQPEGSPVLSIEKRKSRPAQKRIKKPKSNQAHLNKDISRWKPTDDLMLILSVQQTNDLETVHRGVKFSAKFSLRDVQERWYALLYNASVSKPAMFAIKQLNPEIIAQVQSKVLFSVEEEKLIASVPVDKSSLEHFQELLNSNASVFLPSRTAKVLHNHWSLMKQYNLLQDQNAQQILSMENLLTFSDTEELIDDAELQDMKDSILDEEIAGVNRKHLQEIKQLENEVPKWQVLVDCVTGVSLPEFDSKTLAVLKGRIVRYLIQSREVTFGRSAKDNKVDIDLSLEGPAWKISRRQGFIKMDSNGEFYLINEGKKPMFIDGKPVLIGNKYKLNNNSVIEITVLRFIFIVNTEALAALRSKSTV</sequence>
<dbReference type="PROSITE" id="PS50006">
    <property type="entry name" value="FHA_DOMAIN"/>
    <property type="match status" value="1"/>
</dbReference>
<organism evidence="3 4">
    <name type="scientific">Trichonephila inaurata madagascariensis</name>
    <dbReference type="NCBI Taxonomy" id="2747483"/>
    <lineage>
        <taxon>Eukaryota</taxon>
        <taxon>Metazoa</taxon>
        <taxon>Ecdysozoa</taxon>
        <taxon>Arthropoda</taxon>
        <taxon>Chelicerata</taxon>
        <taxon>Arachnida</taxon>
        <taxon>Araneae</taxon>
        <taxon>Araneomorphae</taxon>
        <taxon>Entelegynae</taxon>
        <taxon>Araneoidea</taxon>
        <taxon>Nephilidae</taxon>
        <taxon>Trichonephila</taxon>
        <taxon>Trichonephila inaurata</taxon>
    </lineage>
</organism>
<protein>
    <submittedName>
        <fullName evidence="3">Microspherule protein 1</fullName>
    </submittedName>
</protein>
<dbReference type="AlphaFoldDB" id="A0A8X6XCN1"/>
<dbReference type="SUPFAM" id="SSF49879">
    <property type="entry name" value="SMAD/FHA domain"/>
    <property type="match status" value="1"/>
</dbReference>
<feature type="compositionally biased region" description="Low complexity" evidence="1">
    <location>
        <begin position="140"/>
        <end position="153"/>
    </location>
</feature>
<dbReference type="SMART" id="SM00240">
    <property type="entry name" value="FHA"/>
    <property type="match status" value="1"/>
</dbReference>
<dbReference type="GO" id="GO:0044545">
    <property type="term" value="C:NSL complex"/>
    <property type="evidence" value="ECO:0007669"/>
    <property type="project" value="TreeGrafter"/>
</dbReference>
<dbReference type="Pfam" id="PF00498">
    <property type="entry name" value="FHA"/>
    <property type="match status" value="1"/>
</dbReference>
<dbReference type="GO" id="GO:0045944">
    <property type="term" value="P:positive regulation of transcription by RNA polymerase II"/>
    <property type="evidence" value="ECO:0007669"/>
    <property type="project" value="TreeGrafter"/>
</dbReference>
<accession>A0A8X6XCN1</accession>
<reference evidence="3" key="1">
    <citation type="submission" date="2020-08" db="EMBL/GenBank/DDBJ databases">
        <title>Multicomponent nature underlies the extraordinary mechanical properties of spider dragline silk.</title>
        <authorList>
            <person name="Kono N."/>
            <person name="Nakamura H."/>
            <person name="Mori M."/>
            <person name="Yoshida Y."/>
            <person name="Ohtoshi R."/>
            <person name="Malay A.D."/>
            <person name="Moran D.A.P."/>
            <person name="Tomita M."/>
            <person name="Numata K."/>
            <person name="Arakawa K."/>
        </authorList>
    </citation>
    <scope>NUCLEOTIDE SEQUENCE</scope>
</reference>
<feature type="region of interest" description="Disordered" evidence="1">
    <location>
        <begin position="140"/>
        <end position="163"/>
    </location>
</feature>
<feature type="domain" description="FHA" evidence="2">
    <location>
        <begin position="421"/>
        <end position="477"/>
    </location>
</feature>
<keyword evidence="4" id="KW-1185">Reference proteome</keyword>
<feature type="region of interest" description="Disordered" evidence="1">
    <location>
        <begin position="73"/>
        <end position="103"/>
    </location>
</feature>
<name>A0A8X6XCN1_9ARAC</name>
<evidence type="ECO:0000256" key="1">
    <source>
        <dbReference type="SAM" id="MobiDB-lite"/>
    </source>
</evidence>
<feature type="compositionally biased region" description="Polar residues" evidence="1">
    <location>
        <begin position="73"/>
        <end position="89"/>
    </location>
</feature>
<gene>
    <name evidence="3" type="primary">MCRS1</name>
    <name evidence="3" type="ORF">TNIN_327121</name>
</gene>
<dbReference type="PANTHER" id="PTHR13233">
    <property type="entry name" value="MICROSPHERULE PROTEIN 1"/>
    <property type="match status" value="1"/>
</dbReference>
<dbReference type="GO" id="GO:0031011">
    <property type="term" value="C:Ino80 complex"/>
    <property type="evidence" value="ECO:0007669"/>
    <property type="project" value="InterPro"/>
</dbReference>
<evidence type="ECO:0000313" key="4">
    <source>
        <dbReference type="Proteomes" id="UP000886998"/>
    </source>
</evidence>
<comment type="caution">
    <text evidence="3">The sequence shown here is derived from an EMBL/GenBank/DDBJ whole genome shotgun (WGS) entry which is preliminary data.</text>
</comment>